<accession>A0A8S1F5G9</accession>
<keyword evidence="3" id="KW-1185">Reference proteome</keyword>
<keyword evidence="1" id="KW-1133">Transmembrane helix</keyword>
<gene>
    <name evidence="2" type="ORF">CBOVIS_LOCUS8947</name>
</gene>
<dbReference type="EMBL" id="CADEPM010000005">
    <property type="protein sequence ID" value="CAB3406951.1"/>
    <property type="molecule type" value="Genomic_DNA"/>
</dbReference>
<evidence type="ECO:0000313" key="2">
    <source>
        <dbReference type="EMBL" id="CAB3406951.1"/>
    </source>
</evidence>
<reference evidence="2 3" key="1">
    <citation type="submission" date="2020-04" db="EMBL/GenBank/DDBJ databases">
        <authorList>
            <person name="Laetsch R D."/>
            <person name="Stevens L."/>
            <person name="Kumar S."/>
            <person name="Blaxter L. M."/>
        </authorList>
    </citation>
    <scope>NUCLEOTIDE SEQUENCE [LARGE SCALE GENOMIC DNA]</scope>
</reference>
<keyword evidence="1" id="KW-0812">Transmembrane</keyword>
<feature type="transmembrane region" description="Helical" evidence="1">
    <location>
        <begin position="67"/>
        <end position="89"/>
    </location>
</feature>
<keyword evidence="1" id="KW-0472">Membrane</keyword>
<proteinExistence type="predicted"/>
<dbReference type="OrthoDB" id="5816336at2759"/>
<feature type="transmembrane region" description="Helical" evidence="1">
    <location>
        <begin position="141"/>
        <end position="162"/>
    </location>
</feature>
<protein>
    <submittedName>
        <fullName evidence="2">Uncharacterized protein</fullName>
    </submittedName>
</protein>
<evidence type="ECO:0000256" key="1">
    <source>
        <dbReference type="SAM" id="Phobius"/>
    </source>
</evidence>
<evidence type="ECO:0000313" key="3">
    <source>
        <dbReference type="Proteomes" id="UP000494206"/>
    </source>
</evidence>
<dbReference type="Proteomes" id="UP000494206">
    <property type="component" value="Unassembled WGS sequence"/>
</dbReference>
<feature type="transmembrane region" description="Helical" evidence="1">
    <location>
        <begin position="101"/>
        <end position="121"/>
    </location>
</feature>
<name>A0A8S1F5G9_9PELO</name>
<comment type="caution">
    <text evidence="2">The sequence shown here is derived from an EMBL/GenBank/DDBJ whole genome shotgun (WGS) entry which is preliminary data.</text>
</comment>
<feature type="transmembrane region" description="Helical" evidence="1">
    <location>
        <begin position="40"/>
        <end position="61"/>
    </location>
</feature>
<sequence>MTKYLKTFCCCCMFEQKRINPATFDEHSFRYYSCFGTIHVTHNLIILSALKTIFLFFFLLAKVLSNVAPLGILSAVFIFSTVCITNLLITAGVRLKRYIFLIPYFTVCVLTIFALILHLFIDFLDTANSKNTIEMEQIVHNSILLFLICFEVYMLTIVWRSFVYICDYNMQVAVERIERKKTMVKESIDVEYDLIRNQIIQEYYRTNKEEFV</sequence>
<dbReference type="AlphaFoldDB" id="A0A8S1F5G9"/>
<organism evidence="2 3">
    <name type="scientific">Caenorhabditis bovis</name>
    <dbReference type="NCBI Taxonomy" id="2654633"/>
    <lineage>
        <taxon>Eukaryota</taxon>
        <taxon>Metazoa</taxon>
        <taxon>Ecdysozoa</taxon>
        <taxon>Nematoda</taxon>
        <taxon>Chromadorea</taxon>
        <taxon>Rhabditida</taxon>
        <taxon>Rhabditina</taxon>
        <taxon>Rhabditomorpha</taxon>
        <taxon>Rhabditoidea</taxon>
        <taxon>Rhabditidae</taxon>
        <taxon>Peloderinae</taxon>
        <taxon>Caenorhabditis</taxon>
    </lineage>
</organism>